<feature type="domain" description="Peptidase S33 tripeptidyl aminopeptidase-like C-terminal" evidence="5">
    <location>
        <begin position="433"/>
        <end position="531"/>
    </location>
</feature>
<dbReference type="InterPro" id="IPR029058">
    <property type="entry name" value="AB_hydrolase_fold"/>
</dbReference>
<dbReference type="GO" id="GO:0016787">
    <property type="term" value="F:hydrolase activity"/>
    <property type="evidence" value="ECO:0007669"/>
    <property type="project" value="UniProtKB-KW"/>
</dbReference>
<evidence type="ECO:0000313" key="7">
    <source>
        <dbReference type="Proteomes" id="UP000077266"/>
    </source>
</evidence>
<name>A0A165MML0_EXIGL</name>
<evidence type="ECO:0000256" key="2">
    <source>
        <dbReference type="ARBA" id="ARBA00022801"/>
    </source>
</evidence>
<evidence type="ECO:0000313" key="6">
    <source>
        <dbReference type="EMBL" id="KZV99488.1"/>
    </source>
</evidence>
<dbReference type="SUPFAM" id="SSF53474">
    <property type="entry name" value="alpha/beta-Hydrolases"/>
    <property type="match status" value="1"/>
</dbReference>
<feature type="chain" id="PRO_5007862667" description="Peptidase S33 tripeptidyl aminopeptidase-like C-terminal domain-containing protein" evidence="3">
    <location>
        <begin position="21"/>
        <end position="565"/>
    </location>
</feature>
<feature type="domain" description="AB hydrolase-1" evidence="4">
    <location>
        <begin position="112"/>
        <end position="281"/>
    </location>
</feature>
<keyword evidence="3" id="KW-0732">Signal</keyword>
<keyword evidence="2" id="KW-0378">Hydrolase</keyword>
<dbReference type="PANTHER" id="PTHR43248">
    <property type="entry name" value="2-SUCCINYL-6-HYDROXY-2,4-CYCLOHEXADIENE-1-CARBOXYLATE SYNTHASE"/>
    <property type="match status" value="1"/>
</dbReference>
<sequence length="565" mass="62620">MLQVLFKSLVLVLLCATARAAVQVHDAQSFLSEPAPEAPSDFDWQQLKPSRSLDWHDCYTSFKCARFEGWMHKVPLDWKYSEGYPKGAGGLAVAVIKAPSRYDQTDPRWRGPIFYNPGGPGYSGVDWLLQTGPNLTHRIGDEYDHVSFDPRGVSRSHPTIRYFDDEERAKWDEDRILGPSDVGLALARSQLIGAFADDPYFRGQGHGAFFVSTPSVALDVLAMARAYGREKVMYFGKGYGSILGLTMASMFPDKIERMVLDSVTDVNRYYDASYSTTLRSTDKALESFFISCSASKDCGIHNPTPEAVQARYERILASVAVEPVPWVFFSNYGIVDIAMTRATVFHALKHPYCMFPLLAIALSALEVGDGMYMHLLASSPFYYCKDEWMPGGLDYLTEARTAIMCRDAGPVDDSLAQLQQWFDRQRNVSSFADFAWSRIACAGWPSFGHQREFSGPFSGHTAHPILFLGSTADPLAPLSDAYFMSTQFPGSSVLAVESPGHGAFGLPSHCIDDHINNYFRDGSLPANGTACAVDHPIQYCLEDSAAFEQLGADVKARLMKRRSSS</sequence>
<evidence type="ECO:0000259" key="5">
    <source>
        <dbReference type="Pfam" id="PF08386"/>
    </source>
</evidence>
<organism evidence="6 7">
    <name type="scientific">Exidia glandulosa HHB12029</name>
    <dbReference type="NCBI Taxonomy" id="1314781"/>
    <lineage>
        <taxon>Eukaryota</taxon>
        <taxon>Fungi</taxon>
        <taxon>Dikarya</taxon>
        <taxon>Basidiomycota</taxon>
        <taxon>Agaricomycotina</taxon>
        <taxon>Agaricomycetes</taxon>
        <taxon>Auriculariales</taxon>
        <taxon>Exidiaceae</taxon>
        <taxon>Exidia</taxon>
    </lineage>
</organism>
<comment type="similarity">
    <text evidence="1">Belongs to the peptidase S33 family.</text>
</comment>
<proteinExistence type="inferred from homology"/>
<dbReference type="Pfam" id="PF08386">
    <property type="entry name" value="Abhydrolase_4"/>
    <property type="match status" value="1"/>
</dbReference>
<dbReference type="InterPro" id="IPR051601">
    <property type="entry name" value="Serine_prot/Carboxylest_S33"/>
</dbReference>
<dbReference type="Gene3D" id="3.40.50.1820">
    <property type="entry name" value="alpha/beta hydrolase"/>
    <property type="match status" value="1"/>
</dbReference>
<evidence type="ECO:0000259" key="4">
    <source>
        <dbReference type="Pfam" id="PF00561"/>
    </source>
</evidence>
<dbReference type="Proteomes" id="UP000077266">
    <property type="component" value="Unassembled WGS sequence"/>
</dbReference>
<feature type="signal peptide" evidence="3">
    <location>
        <begin position="1"/>
        <end position="20"/>
    </location>
</feature>
<gene>
    <name evidence="6" type="ORF">EXIGLDRAFT_831430</name>
</gene>
<dbReference type="InterPro" id="IPR013595">
    <property type="entry name" value="Pept_S33_TAP-like_C"/>
</dbReference>
<dbReference type="AlphaFoldDB" id="A0A165MML0"/>
<dbReference type="STRING" id="1314781.A0A165MML0"/>
<evidence type="ECO:0000256" key="1">
    <source>
        <dbReference type="ARBA" id="ARBA00010088"/>
    </source>
</evidence>
<dbReference type="PANTHER" id="PTHR43248:SF25">
    <property type="entry name" value="AB HYDROLASE-1 DOMAIN-CONTAINING PROTEIN-RELATED"/>
    <property type="match status" value="1"/>
</dbReference>
<dbReference type="EMBL" id="KV425909">
    <property type="protein sequence ID" value="KZV99488.1"/>
    <property type="molecule type" value="Genomic_DNA"/>
</dbReference>
<dbReference type="Pfam" id="PF00561">
    <property type="entry name" value="Abhydrolase_1"/>
    <property type="match status" value="1"/>
</dbReference>
<keyword evidence="7" id="KW-1185">Reference proteome</keyword>
<reference evidence="6 7" key="1">
    <citation type="journal article" date="2016" name="Mol. Biol. Evol.">
        <title>Comparative Genomics of Early-Diverging Mushroom-Forming Fungi Provides Insights into the Origins of Lignocellulose Decay Capabilities.</title>
        <authorList>
            <person name="Nagy L.G."/>
            <person name="Riley R."/>
            <person name="Tritt A."/>
            <person name="Adam C."/>
            <person name="Daum C."/>
            <person name="Floudas D."/>
            <person name="Sun H."/>
            <person name="Yadav J.S."/>
            <person name="Pangilinan J."/>
            <person name="Larsson K.H."/>
            <person name="Matsuura K."/>
            <person name="Barry K."/>
            <person name="Labutti K."/>
            <person name="Kuo R."/>
            <person name="Ohm R.A."/>
            <person name="Bhattacharya S.S."/>
            <person name="Shirouzu T."/>
            <person name="Yoshinaga Y."/>
            <person name="Martin F.M."/>
            <person name="Grigoriev I.V."/>
            <person name="Hibbett D.S."/>
        </authorList>
    </citation>
    <scope>NUCLEOTIDE SEQUENCE [LARGE SCALE GENOMIC DNA]</scope>
    <source>
        <strain evidence="6 7">HHB12029</strain>
    </source>
</reference>
<evidence type="ECO:0000256" key="3">
    <source>
        <dbReference type="SAM" id="SignalP"/>
    </source>
</evidence>
<dbReference type="InterPro" id="IPR000073">
    <property type="entry name" value="AB_hydrolase_1"/>
</dbReference>
<dbReference type="OrthoDB" id="425534at2759"/>
<protein>
    <recommendedName>
        <fullName evidence="8">Peptidase S33 tripeptidyl aminopeptidase-like C-terminal domain-containing protein</fullName>
    </recommendedName>
</protein>
<dbReference type="InParanoid" id="A0A165MML0"/>
<accession>A0A165MML0</accession>
<evidence type="ECO:0008006" key="8">
    <source>
        <dbReference type="Google" id="ProtNLM"/>
    </source>
</evidence>